<dbReference type="EMBL" id="VNFF01000002">
    <property type="protein sequence ID" value="TVU86085.1"/>
    <property type="molecule type" value="Genomic_DNA"/>
</dbReference>
<feature type="transmembrane region" description="Helical" evidence="1">
    <location>
        <begin position="6"/>
        <end position="22"/>
    </location>
</feature>
<accession>A0ABY3FIZ5</accession>
<gene>
    <name evidence="2" type="ORF">FQP85_03140</name>
</gene>
<evidence type="ECO:0000256" key="1">
    <source>
        <dbReference type="SAM" id="Phobius"/>
    </source>
</evidence>
<name>A0ABY3FIZ5_9GAMM</name>
<reference evidence="2 3" key="1">
    <citation type="submission" date="2019-07" db="EMBL/GenBank/DDBJ databases">
        <title>Diversity of Bacteria from Kongsfjorden, Arctic.</title>
        <authorList>
            <person name="Yu Y."/>
        </authorList>
    </citation>
    <scope>NUCLEOTIDE SEQUENCE [LARGE SCALE GENOMIC DNA]</scope>
    <source>
        <strain evidence="2 3">SM1927</strain>
    </source>
</reference>
<keyword evidence="3" id="KW-1185">Reference proteome</keyword>
<dbReference type="Proteomes" id="UP000317938">
    <property type="component" value="Unassembled WGS sequence"/>
</dbReference>
<proteinExistence type="predicted"/>
<dbReference type="RefSeq" id="WP_145234016.1">
    <property type="nucleotide sequence ID" value="NZ_VNFF01000002.1"/>
</dbReference>
<keyword evidence="1" id="KW-1133">Transmembrane helix</keyword>
<keyword evidence="1" id="KW-0472">Membrane</keyword>
<organism evidence="2 3">
    <name type="scientific">Pseudoalteromonas neustonica</name>
    <dbReference type="NCBI Taxonomy" id="1840331"/>
    <lineage>
        <taxon>Bacteria</taxon>
        <taxon>Pseudomonadati</taxon>
        <taxon>Pseudomonadota</taxon>
        <taxon>Gammaproteobacteria</taxon>
        <taxon>Alteromonadales</taxon>
        <taxon>Pseudoalteromonadaceae</taxon>
        <taxon>Pseudoalteromonas</taxon>
    </lineage>
</organism>
<keyword evidence="1" id="KW-0812">Transmembrane</keyword>
<evidence type="ECO:0000313" key="3">
    <source>
        <dbReference type="Proteomes" id="UP000317938"/>
    </source>
</evidence>
<comment type="caution">
    <text evidence="2">The sequence shown here is derived from an EMBL/GenBank/DDBJ whole genome shotgun (WGS) entry which is preliminary data.</text>
</comment>
<evidence type="ECO:0000313" key="2">
    <source>
        <dbReference type="EMBL" id="TVU86085.1"/>
    </source>
</evidence>
<sequence>MTEKIVSILLIIALMPLFYWLGKTLVYMTLCKLFGIIVTYKEEVNGVLVTRRVRVKNDASFEELAALYKKMEKQGKTQ</sequence>
<protein>
    <submittedName>
        <fullName evidence="2">Uncharacterized protein</fullName>
    </submittedName>
</protein>